<dbReference type="AlphaFoldDB" id="A0A084Y600"/>
<dbReference type="Pfam" id="PF05685">
    <property type="entry name" value="Uma2"/>
    <property type="match status" value="1"/>
</dbReference>
<dbReference type="Proteomes" id="UP000019812">
    <property type="component" value="Unassembled WGS sequence"/>
</dbReference>
<feature type="domain" description="Putative restriction endonuclease" evidence="1">
    <location>
        <begin position="20"/>
        <end position="146"/>
    </location>
</feature>
<proteinExistence type="predicted"/>
<dbReference type="InterPro" id="IPR011335">
    <property type="entry name" value="Restrct_endonuc-II-like"/>
</dbReference>
<dbReference type="InterPro" id="IPR008538">
    <property type="entry name" value="Uma2"/>
</dbReference>
<evidence type="ECO:0000259" key="1">
    <source>
        <dbReference type="Pfam" id="PF05685"/>
    </source>
</evidence>
<dbReference type="EMBL" id="JDSS02000004">
    <property type="protein sequence ID" value="KFB70144.1"/>
    <property type="molecule type" value="Genomic_DNA"/>
</dbReference>
<comment type="caution">
    <text evidence="2">The sequence shown here is derived from an EMBL/GenBank/DDBJ whole genome shotgun (WGS) entry which is preliminary data.</text>
</comment>
<dbReference type="Gene3D" id="3.90.1570.10">
    <property type="entry name" value="tt1808, chain A"/>
    <property type="match status" value="1"/>
</dbReference>
<name>A0A084Y600_9PROT</name>
<accession>A0A084Y600</accession>
<dbReference type="CDD" id="cd06260">
    <property type="entry name" value="DUF820-like"/>
    <property type="match status" value="1"/>
</dbReference>
<evidence type="ECO:0000313" key="2">
    <source>
        <dbReference type="EMBL" id="KFB70144.1"/>
    </source>
</evidence>
<dbReference type="InterPro" id="IPR012296">
    <property type="entry name" value="Nuclease_put_TT1808"/>
</dbReference>
<dbReference type="RefSeq" id="WP_034920922.1">
    <property type="nucleotide sequence ID" value="NZ_JDSS02000004.1"/>
</dbReference>
<sequence>MDWEQVCADPSLKDLPYKIELNEWSQIVMSPASIRHVILQDYISSLLKSLLNKGRVLQEFPVATSENIKAPDVVWISDELLAQVRDETASPTAPELCIEVMSPGNTKKQQLHKKELYLEAGAKEVWICSEEGNVEFYDQSGILEKSKITPGFPDWIKPN</sequence>
<dbReference type="STRING" id="1457154.CAPSK01_000157"/>
<gene>
    <name evidence="2" type="ORF">CAPSK01_000157</name>
</gene>
<dbReference type="SUPFAM" id="SSF52980">
    <property type="entry name" value="Restriction endonuclease-like"/>
    <property type="match status" value="1"/>
</dbReference>
<dbReference type="PANTHER" id="PTHR34107:SF4">
    <property type="entry name" value="SLL1222 PROTEIN"/>
    <property type="match status" value="1"/>
</dbReference>
<evidence type="ECO:0000313" key="3">
    <source>
        <dbReference type="Proteomes" id="UP000019812"/>
    </source>
</evidence>
<reference evidence="2 3" key="1">
    <citation type="submission" date="2014-07" db="EMBL/GenBank/DDBJ databases">
        <title>Expanding our view of genomic diversity in Candidatus Accumulibacter clades.</title>
        <authorList>
            <person name="Skennerton C.T."/>
            <person name="Barr J.J."/>
            <person name="Slater F.R."/>
            <person name="Bond P.L."/>
            <person name="Tyson G.W."/>
        </authorList>
    </citation>
    <scope>NUCLEOTIDE SEQUENCE [LARGE SCALE GENOMIC DNA]</scope>
    <source>
        <strain evidence="3">SK-01</strain>
    </source>
</reference>
<protein>
    <recommendedName>
        <fullName evidence="1">Putative restriction endonuclease domain-containing protein</fullName>
    </recommendedName>
</protein>
<organism evidence="2 3">
    <name type="scientific">Candidatus Accumulibacter vicinus</name>
    <dbReference type="NCBI Taxonomy" id="2954382"/>
    <lineage>
        <taxon>Bacteria</taxon>
        <taxon>Pseudomonadati</taxon>
        <taxon>Pseudomonadota</taxon>
        <taxon>Betaproteobacteria</taxon>
        <taxon>Candidatus Accumulibacter</taxon>
    </lineage>
</organism>
<dbReference type="PANTHER" id="PTHR34107">
    <property type="entry name" value="SLL0198 PROTEIN-RELATED"/>
    <property type="match status" value="1"/>
</dbReference>